<proteinExistence type="inferred from homology"/>
<dbReference type="Pfam" id="PF00534">
    <property type="entry name" value="Glycos_transf_1"/>
    <property type="match status" value="1"/>
</dbReference>
<evidence type="ECO:0000256" key="1">
    <source>
        <dbReference type="ARBA" id="ARBA00009481"/>
    </source>
</evidence>
<dbReference type="EC" id="2.4.-.-" evidence="6"/>
<protein>
    <submittedName>
        <fullName evidence="6">Glycosyltransferase</fullName>
        <ecNumber evidence="6">2.4.-.-</ecNumber>
    </submittedName>
</protein>
<accession>A0ABU8N6I1</accession>
<keyword evidence="2 6" id="KW-0328">Glycosyltransferase</keyword>
<dbReference type="InterPro" id="IPR028098">
    <property type="entry name" value="Glyco_trans_4-like_N"/>
</dbReference>
<comment type="caution">
    <text evidence="6">The sequence shown here is derived from an EMBL/GenBank/DDBJ whole genome shotgun (WGS) entry which is preliminary data.</text>
</comment>
<evidence type="ECO:0000256" key="2">
    <source>
        <dbReference type="ARBA" id="ARBA00022676"/>
    </source>
</evidence>
<sequence length="370" mass="39226">MRVVHVIHSLEPGGAESVLAEFARVAPAHGIEMAVMPISRIRSRAIVGDLEAAGVPVLPLDLVHRWDPRAFARAVTWLRPWGPDVIHTHLKHADLVGSVASRVLRRPMVSTLHVVDDLPGRLGAVKRRLAGVARTATAARTVTVSDAQRSWYLEAFPHVRPETVTTLHNGVVDAARGDDAGAVRRELGIPAGAPVVLQVGLLREGKGHDVLLRAVRQLADVPDLVVLVAGDGPLRAEVEAAASDLGGRVRFLGYRTDVAPLMAASDVVVQPSDYDALPTTLIQALAAGRPVVATAVGGIPEIVTPGEGVLVPAGDATAVAGALRDLLADPGRRRALGVAARARYEAAFDADRWAGEMRRLYEDVLTAGRR</sequence>
<evidence type="ECO:0000313" key="7">
    <source>
        <dbReference type="Proteomes" id="UP001370100"/>
    </source>
</evidence>
<feature type="domain" description="Glycosyltransferase subfamily 4-like N-terminal" evidence="5">
    <location>
        <begin position="12"/>
        <end position="171"/>
    </location>
</feature>
<name>A0ABU8N6I1_9PSEU</name>
<dbReference type="PANTHER" id="PTHR12526:SF640">
    <property type="entry name" value="COLANIC ACID BIOSYNTHESIS GLYCOSYLTRANSFERASE WCAL-RELATED"/>
    <property type="match status" value="1"/>
</dbReference>
<dbReference type="RefSeq" id="WP_337714495.1">
    <property type="nucleotide sequence ID" value="NZ_JBBEGL010000004.1"/>
</dbReference>
<comment type="similarity">
    <text evidence="1">Belongs to the glycosyltransferase group 1 family. Glycosyltransferase 4 subfamily.</text>
</comment>
<keyword evidence="7" id="KW-1185">Reference proteome</keyword>
<dbReference type="Pfam" id="PF13439">
    <property type="entry name" value="Glyco_transf_4"/>
    <property type="match status" value="1"/>
</dbReference>
<dbReference type="GO" id="GO:0016757">
    <property type="term" value="F:glycosyltransferase activity"/>
    <property type="evidence" value="ECO:0007669"/>
    <property type="project" value="UniProtKB-KW"/>
</dbReference>
<dbReference type="EMBL" id="JBBEGL010000004">
    <property type="protein sequence ID" value="MEJ2888004.1"/>
    <property type="molecule type" value="Genomic_DNA"/>
</dbReference>
<evidence type="ECO:0000256" key="3">
    <source>
        <dbReference type="ARBA" id="ARBA00022679"/>
    </source>
</evidence>
<reference evidence="6 7" key="1">
    <citation type="submission" date="2024-03" db="EMBL/GenBank/DDBJ databases">
        <title>Actinomycetospora sp. OC33-EN06, a novel actinomycete isolated from wild orchid (Aerides multiflora).</title>
        <authorList>
            <person name="Suriyachadkun C."/>
        </authorList>
    </citation>
    <scope>NUCLEOTIDE SEQUENCE [LARGE SCALE GENOMIC DNA]</scope>
    <source>
        <strain evidence="6 7">OC33-EN06</strain>
    </source>
</reference>
<feature type="domain" description="Glycosyl transferase family 1" evidence="4">
    <location>
        <begin position="184"/>
        <end position="342"/>
    </location>
</feature>
<keyword evidence="3 6" id="KW-0808">Transferase</keyword>
<dbReference type="SUPFAM" id="SSF53756">
    <property type="entry name" value="UDP-Glycosyltransferase/glycogen phosphorylase"/>
    <property type="match status" value="1"/>
</dbReference>
<dbReference type="InterPro" id="IPR001296">
    <property type="entry name" value="Glyco_trans_1"/>
</dbReference>
<evidence type="ECO:0000313" key="6">
    <source>
        <dbReference type="EMBL" id="MEJ2888004.1"/>
    </source>
</evidence>
<dbReference type="Proteomes" id="UP001370100">
    <property type="component" value="Unassembled WGS sequence"/>
</dbReference>
<organism evidence="6 7">
    <name type="scientific">Actinomycetospora aeridis</name>
    <dbReference type="NCBI Taxonomy" id="3129231"/>
    <lineage>
        <taxon>Bacteria</taxon>
        <taxon>Bacillati</taxon>
        <taxon>Actinomycetota</taxon>
        <taxon>Actinomycetes</taxon>
        <taxon>Pseudonocardiales</taxon>
        <taxon>Pseudonocardiaceae</taxon>
        <taxon>Actinomycetospora</taxon>
    </lineage>
</organism>
<gene>
    <name evidence="6" type="ORF">WCD41_16200</name>
</gene>
<dbReference type="Gene3D" id="3.40.50.2000">
    <property type="entry name" value="Glycogen Phosphorylase B"/>
    <property type="match status" value="2"/>
</dbReference>
<evidence type="ECO:0000259" key="4">
    <source>
        <dbReference type="Pfam" id="PF00534"/>
    </source>
</evidence>
<evidence type="ECO:0000259" key="5">
    <source>
        <dbReference type="Pfam" id="PF13439"/>
    </source>
</evidence>
<dbReference type="PANTHER" id="PTHR12526">
    <property type="entry name" value="GLYCOSYLTRANSFERASE"/>
    <property type="match status" value="1"/>
</dbReference>